<accession>A0A1X7VU25</accession>
<organism evidence="1">
    <name type="scientific">Amphimedon queenslandica</name>
    <name type="common">Sponge</name>
    <dbReference type="NCBI Taxonomy" id="400682"/>
    <lineage>
        <taxon>Eukaryota</taxon>
        <taxon>Metazoa</taxon>
        <taxon>Porifera</taxon>
        <taxon>Demospongiae</taxon>
        <taxon>Heteroscleromorpha</taxon>
        <taxon>Haplosclerida</taxon>
        <taxon>Niphatidae</taxon>
        <taxon>Amphimedon</taxon>
    </lineage>
</organism>
<reference evidence="1" key="1">
    <citation type="submission" date="2017-05" db="UniProtKB">
        <authorList>
            <consortium name="EnsemblMetazoa"/>
        </authorList>
    </citation>
    <scope>IDENTIFICATION</scope>
</reference>
<proteinExistence type="predicted"/>
<protein>
    <recommendedName>
        <fullName evidence="2">Peptidase aspartic putative domain-containing protein</fullName>
    </recommendedName>
</protein>
<dbReference type="InParanoid" id="A0A1X7VU25"/>
<evidence type="ECO:0008006" key="2">
    <source>
        <dbReference type="Google" id="ProtNLM"/>
    </source>
</evidence>
<dbReference type="EnsemblMetazoa" id="Aqu2.1.42918_001">
    <property type="protein sequence ID" value="Aqu2.1.42918_001"/>
    <property type="gene ID" value="Aqu2.1.42918"/>
</dbReference>
<name>A0A1X7VU25_AMPQE</name>
<sequence length="108" mass="12624">MNGEVFRGKEGPVAVNTRIGYVLSGPITWDGQTDHSSTLLTPTLKVGIETETKKQDRTLQRFWELEPIGILDRDDQVFDRFAEHVTFNGDRYIRQRRLFFHNSIHKDY</sequence>
<dbReference type="AlphaFoldDB" id="A0A1X7VU25"/>
<evidence type="ECO:0000313" key="1">
    <source>
        <dbReference type="EnsemblMetazoa" id="Aqu2.1.42918_001"/>
    </source>
</evidence>